<protein>
    <recommendedName>
        <fullName evidence="3">HD/PDEase domain-containing protein</fullName>
    </recommendedName>
</protein>
<evidence type="ECO:0008006" key="3">
    <source>
        <dbReference type="Google" id="ProtNLM"/>
    </source>
</evidence>
<dbReference type="Gene3D" id="1.10.3210.10">
    <property type="entry name" value="Hypothetical protein af1432"/>
    <property type="match status" value="1"/>
</dbReference>
<evidence type="ECO:0000313" key="1">
    <source>
        <dbReference type="EMBL" id="OGD75247.1"/>
    </source>
</evidence>
<sequence>MINQSVPKWNIDIHSPFLGSDEMRRADGVGLWEYFHSAGIEYQKDDFPFLTNHRVPKVKQLFDFGEYLHLSGKGESLAYLYRGLGKTWNYVGPVLDLELPHGFNDHTDRHTLWVTGTAIELLARAGKSYGNKGGWYESKSENLLTLVGMTHDLGNLCDRKEHSMYSAWLLTRLFANTKLHEAEWRAVLYTILFHEEPMLADLGVNLGAGIPLQWALVAADKMHVGRDRIGDRSYASGIANNALEEDVHILLNALIVRSSWAMAPKALEWQLDFEVEQLEEKFGSFTKGDGKIWVPESFHAEYKQGSSYREIFTKMFLEIYEARMRMAAMSIFLLFPQVERFVVKLIDRKYAESEVICQVVK</sequence>
<reference evidence="1 2" key="1">
    <citation type="journal article" date="2016" name="Nat. Commun.">
        <title>Thousands of microbial genomes shed light on interconnected biogeochemical processes in an aquifer system.</title>
        <authorList>
            <person name="Anantharaman K."/>
            <person name="Brown C.T."/>
            <person name="Hug L.A."/>
            <person name="Sharon I."/>
            <person name="Castelle C.J."/>
            <person name="Probst A.J."/>
            <person name="Thomas B.C."/>
            <person name="Singh A."/>
            <person name="Wilkins M.J."/>
            <person name="Karaoz U."/>
            <person name="Brodie E.L."/>
            <person name="Williams K.H."/>
            <person name="Hubbard S.S."/>
            <person name="Banfield J.F."/>
        </authorList>
    </citation>
    <scope>NUCLEOTIDE SEQUENCE [LARGE SCALE GENOMIC DNA]</scope>
</reference>
<organism evidence="1 2">
    <name type="scientific">Candidatus Collierbacteria bacterium RIFOXYA2_FULL_46_10</name>
    <dbReference type="NCBI Taxonomy" id="1817726"/>
    <lineage>
        <taxon>Bacteria</taxon>
        <taxon>Candidatus Collieribacteriota</taxon>
    </lineage>
</organism>
<evidence type="ECO:0000313" key="2">
    <source>
        <dbReference type="Proteomes" id="UP000176191"/>
    </source>
</evidence>
<accession>A0A1F5F6H3</accession>
<comment type="caution">
    <text evidence="1">The sequence shown here is derived from an EMBL/GenBank/DDBJ whole genome shotgun (WGS) entry which is preliminary data.</text>
</comment>
<dbReference type="AlphaFoldDB" id="A0A1F5F6H3"/>
<dbReference type="EMBL" id="MFAK01000012">
    <property type="protein sequence ID" value="OGD75247.1"/>
    <property type="molecule type" value="Genomic_DNA"/>
</dbReference>
<proteinExistence type="predicted"/>
<name>A0A1F5F6H3_9BACT</name>
<gene>
    <name evidence="1" type="ORF">A2228_02435</name>
</gene>
<dbReference type="SUPFAM" id="SSF109604">
    <property type="entry name" value="HD-domain/PDEase-like"/>
    <property type="match status" value="1"/>
</dbReference>
<dbReference type="Proteomes" id="UP000176191">
    <property type="component" value="Unassembled WGS sequence"/>
</dbReference>